<dbReference type="OrthoDB" id="2630321at2"/>
<dbReference type="Proteomes" id="UP000001661">
    <property type="component" value="Chromosome"/>
</dbReference>
<proteinExistence type="predicted"/>
<evidence type="ECO:0000313" key="2">
    <source>
        <dbReference type="EMBL" id="ADL13470.1"/>
    </source>
</evidence>
<dbReference type="RefSeq" id="WP_013278915.1">
    <property type="nucleotide sequence ID" value="NC_014378.1"/>
</dbReference>
<evidence type="ECO:0000313" key="3">
    <source>
        <dbReference type="Proteomes" id="UP000001661"/>
    </source>
</evidence>
<dbReference type="KEGG" id="aar:Acear_1973"/>
<dbReference type="InterPro" id="IPR021027">
    <property type="entry name" value="Transposase_put_HTH"/>
</dbReference>
<evidence type="ECO:0000259" key="1">
    <source>
        <dbReference type="Pfam" id="PF12323"/>
    </source>
</evidence>
<sequence length="39" mass="4693">MTKKFIPIKRVYKCRIYPNQEQQEIIKQTIGAARWVPIC</sequence>
<dbReference type="Pfam" id="PF12323">
    <property type="entry name" value="HTH_OrfB_IS605"/>
    <property type="match status" value="1"/>
</dbReference>
<dbReference type="HOGENOM" id="CLU_032903_15_0_9"/>
<organism evidence="2 3">
    <name type="scientific">Acetohalobium arabaticum (strain ATCC 49924 / DSM 5501 / Z-7288)</name>
    <dbReference type="NCBI Taxonomy" id="574087"/>
    <lineage>
        <taxon>Bacteria</taxon>
        <taxon>Bacillati</taxon>
        <taxon>Bacillota</taxon>
        <taxon>Clostridia</taxon>
        <taxon>Halanaerobiales</taxon>
        <taxon>Halobacteroidaceae</taxon>
        <taxon>Acetohalobium</taxon>
    </lineage>
</organism>
<dbReference type="EMBL" id="CP002105">
    <property type="protein sequence ID" value="ADL13470.1"/>
    <property type="molecule type" value="Genomic_DNA"/>
</dbReference>
<feature type="domain" description="Transposase putative helix-turn-helix" evidence="1">
    <location>
        <begin position="9"/>
        <end position="36"/>
    </location>
</feature>
<dbReference type="STRING" id="574087.Acear_1973"/>
<accession>D9QSK7</accession>
<gene>
    <name evidence="2" type="ordered locus">Acear_1973</name>
</gene>
<protein>
    <recommendedName>
        <fullName evidence="1">Transposase putative helix-turn-helix domain-containing protein</fullName>
    </recommendedName>
</protein>
<reference evidence="2 3" key="1">
    <citation type="journal article" date="2010" name="Stand. Genomic Sci.">
        <title>Complete genome sequence of Acetohalobium arabaticum type strain (Z-7288).</title>
        <authorList>
            <person name="Sikorski J."/>
            <person name="Lapidus A."/>
            <person name="Chertkov O."/>
            <person name="Lucas S."/>
            <person name="Copeland A."/>
            <person name="Glavina Del Rio T."/>
            <person name="Nolan M."/>
            <person name="Tice H."/>
            <person name="Cheng J.F."/>
            <person name="Han C."/>
            <person name="Brambilla E."/>
            <person name="Pitluck S."/>
            <person name="Liolios K."/>
            <person name="Ivanova N."/>
            <person name="Mavromatis K."/>
            <person name="Mikhailova N."/>
            <person name="Pati A."/>
            <person name="Bruce D."/>
            <person name="Detter C."/>
            <person name="Tapia R."/>
            <person name="Goodwin L."/>
            <person name="Chen A."/>
            <person name="Palaniappan K."/>
            <person name="Land M."/>
            <person name="Hauser L."/>
            <person name="Chang Y.J."/>
            <person name="Jeffries C.D."/>
            <person name="Rohde M."/>
            <person name="Goker M."/>
            <person name="Spring S."/>
            <person name="Woyke T."/>
            <person name="Bristow J."/>
            <person name="Eisen J.A."/>
            <person name="Markowitz V."/>
            <person name="Hugenholtz P."/>
            <person name="Kyrpides N.C."/>
            <person name="Klenk H.P."/>
        </authorList>
    </citation>
    <scope>NUCLEOTIDE SEQUENCE [LARGE SCALE GENOMIC DNA]</scope>
    <source>
        <strain evidence="3">ATCC 49924 / DSM 5501 / Z-7288</strain>
    </source>
</reference>
<name>D9QSK7_ACEAZ</name>
<dbReference type="AlphaFoldDB" id="D9QSK7"/>
<keyword evidence="3" id="KW-1185">Reference proteome</keyword>